<dbReference type="EMBL" id="LZDD01000001">
    <property type="protein sequence ID" value="OJF72485.1"/>
    <property type="molecule type" value="Genomic_DNA"/>
</dbReference>
<evidence type="ECO:0000256" key="3">
    <source>
        <dbReference type="ARBA" id="ARBA00023163"/>
    </source>
</evidence>
<dbReference type="Pfam" id="PF00392">
    <property type="entry name" value="GntR"/>
    <property type="match status" value="1"/>
</dbReference>
<accession>A0A1L8MP84</accession>
<keyword evidence="6" id="KW-1185">Reference proteome</keyword>
<keyword evidence="1" id="KW-0805">Transcription regulation</keyword>
<dbReference type="GO" id="GO:0003677">
    <property type="term" value="F:DNA binding"/>
    <property type="evidence" value="ECO:0007669"/>
    <property type="project" value="UniProtKB-KW"/>
</dbReference>
<evidence type="ECO:0000259" key="4">
    <source>
        <dbReference type="PROSITE" id="PS50949"/>
    </source>
</evidence>
<gene>
    <name evidence="5" type="ORF">A9Q68_02770</name>
</gene>
<dbReference type="Gene3D" id="3.40.1410.10">
    <property type="entry name" value="Chorismate lyase-like"/>
    <property type="match status" value="1"/>
</dbReference>
<dbReference type="SMART" id="SM00345">
    <property type="entry name" value="HTH_GNTR"/>
    <property type="match status" value="1"/>
</dbReference>
<dbReference type="InterPro" id="IPR036390">
    <property type="entry name" value="WH_DNA-bd_sf"/>
</dbReference>
<dbReference type="FunFam" id="1.10.10.10:FF:000079">
    <property type="entry name" value="GntR family transcriptional regulator"/>
    <property type="match status" value="1"/>
</dbReference>
<dbReference type="CDD" id="cd07377">
    <property type="entry name" value="WHTH_GntR"/>
    <property type="match status" value="1"/>
</dbReference>
<protein>
    <submittedName>
        <fullName evidence="5">GntR family transcriptional regulator</fullName>
    </submittedName>
</protein>
<dbReference type="PANTHER" id="PTHR44846">
    <property type="entry name" value="MANNOSYL-D-GLYCERATE TRANSPORT/METABOLISM SYSTEM REPRESSOR MNGR-RELATED"/>
    <property type="match status" value="1"/>
</dbReference>
<proteinExistence type="predicted"/>
<dbReference type="OrthoDB" id="9815017at2"/>
<feature type="domain" description="HTH gntR-type" evidence="4">
    <location>
        <begin position="2"/>
        <end position="70"/>
    </location>
</feature>
<dbReference type="AlphaFoldDB" id="A0A1L8MP84"/>
<name>A0A1L8MP84_9STRE</name>
<keyword evidence="2" id="KW-0238">DNA-binding</keyword>
<dbReference type="GO" id="GO:0045892">
    <property type="term" value="P:negative regulation of DNA-templated transcription"/>
    <property type="evidence" value="ECO:0007669"/>
    <property type="project" value="TreeGrafter"/>
</dbReference>
<dbReference type="InterPro" id="IPR000524">
    <property type="entry name" value="Tscrpt_reg_HTH_GntR"/>
</dbReference>
<evidence type="ECO:0000313" key="6">
    <source>
        <dbReference type="Proteomes" id="UP000182015"/>
    </source>
</evidence>
<evidence type="ECO:0000256" key="2">
    <source>
        <dbReference type="ARBA" id="ARBA00023125"/>
    </source>
</evidence>
<dbReference type="InterPro" id="IPR036388">
    <property type="entry name" value="WH-like_DNA-bd_sf"/>
</dbReference>
<dbReference type="Gene3D" id="1.10.10.10">
    <property type="entry name" value="Winged helix-like DNA-binding domain superfamily/Winged helix DNA-binding domain"/>
    <property type="match status" value="1"/>
</dbReference>
<dbReference type="GO" id="GO:0003700">
    <property type="term" value="F:DNA-binding transcription factor activity"/>
    <property type="evidence" value="ECO:0007669"/>
    <property type="project" value="InterPro"/>
</dbReference>
<evidence type="ECO:0000313" key="5">
    <source>
        <dbReference type="EMBL" id="OJF72485.1"/>
    </source>
</evidence>
<dbReference type="SUPFAM" id="SSF46785">
    <property type="entry name" value="Winged helix' DNA-binding domain"/>
    <property type="match status" value="1"/>
</dbReference>
<sequence length="232" mass="26676">MLPAYIKIHDAIKKDIDDQVWAIGDRLPSERDLADHFEVSRMTLRQAITLLVEEGILERRIGSGTYVSSQRVQEKMRGTTSFTEIVNSQGKQPSSKLLSYQRQLASDTEIKELNLEATDYVVRMERVRYADNVPLVYEVASIPEKFIKNVKREDITEHFFKTLVANGYEIGKSRQTIYAKTASERVATYLAVSRGHAILALTQVSYFTNGNPFEYVRSQYVGDRFEFYLENN</sequence>
<dbReference type="RefSeq" id="WP_071793141.1">
    <property type="nucleotide sequence ID" value="NZ_LZDD01000001.1"/>
</dbReference>
<comment type="caution">
    <text evidence="5">The sequence shown here is derived from an EMBL/GenBank/DDBJ whole genome shotgun (WGS) entry which is preliminary data.</text>
</comment>
<organism evidence="5 6">
    <name type="scientific">Streptococcus bovimastitidis</name>
    <dbReference type="NCBI Taxonomy" id="1856638"/>
    <lineage>
        <taxon>Bacteria</taxon>
        <taxon>Bacillati</taxon>
        <taxon>Bacillota</taxon>
        <taxon>Bacilli</taxon>
        <taxon>Lactobacillales</taxon>
        <taxon>Streptococcaceae</taxon>
        <taxon>Streptococcus</taxon>
    </lineage>
</organism>
<reference evidence="6" key="1">
    <citation type="submission" date="2016-06" db="EMBL/GenBank/DDBJ databases">
        <authorList>
            <person name="de Vries S.P.W."/>
            <person name="Hadjirin N.F."/>
            <person name="Lay E.M."/>
            <person name="Zadoks R.N."/>
            <person name="Peacock S.J."/>
            <person name="Parkhill J."/>
            <person name="Grant A.J."/>
            <person name="Mcdougall S."/>
            <person name="Holmes M.A."/>
        </authorList>
    </citation>
    <scope>NUCLEOTIDE SEQUENCE [LARGE SCALE GENOMIC DNA]</scope>
    <source>
        <strain evidence="6">NZ1587</strain>
    </source>
</reference>
<keyword evidence="3" id="KW-0804">Transcription</keyword>
<dbReference type="InterPro" id="IPR028978">
    <property type="entry name" value="Chorismate_lyase_/UTRA_dom_sf"/>
</dbReference>
<evidence type="ECO:0000256" key="1">
    <source>
        <dbReference type="ARBA" id="ARBA00023015"/>
    </source>
</evidence>
<dbReference type="PRINTS" id="PR00035">
    <property type="entry name" value="HTHGNTR"/>
</dbReference>
<dbReference type="PROSITE" id="PS50949">
    <property type="entry name" value="HTH_GNTR"/>
    <property type="match status" value="1"/>
</dbReference>
<dbReference type="Pfam" id="PF07702">
    <property type="entry name" value="UTRA"/>
    <property type="match status" value="1"/>
</dbReference>
<dbReference type="InterPro" id="IPR050679">
    <property type="entry name" value="Bact_HTH_transcr_reg"/>
</dbReference>
<dbReference type="SMART" id="SM00866">
    <property type="entry name" value="UTRA"/>
    <property type="match status" value="1"/>
</dbReference>
<dbReference type="Proteomes" id="UP000182015">
    <property type="component" value="Unassembled WGS sequence"/>
</dbReference>
<dbReference type="SUPFAM" id="SSF64288">
    <property type="entry name" value="Chorismate lyase-like"/>
    <property type="match status" value="1"/>
</dbReference>
<dbReference type="InterPro" id="IPR011663">
    <property type="entry name" value="UTRA"/>
</dbReference>
<dbReference type="STRING" id="1856638.A9Q68_02770"/>
<dbReference type="PANTHER" id="PTHR44846:SF1">
    <property type="entry name" value="MANNOSYL-D-GLYCERATE TRANSPORT_METABOLISM SYSTEM REPRESSOR MNGR-RELATED"/>
    <property type="match status" value="1"/>
</dbReference>